<comment type="caution">
    <text evidence="1">The sequence shown here is derived from an EMBL/GenBank/DDBJ whole genome shotgun (WGS) entry which is preliminary data.</text>
</comment>
<protein>
    <submittedName>
        <fullName evidence="1">Uncharacterized protein</fullName>
    </submittedName>
</protein>
<dbReference type="AlphaFoldDB" id="A0A7W8YPJ2"/>
<dbReference type="Proteomes" id="UP000537718">
    <property type="component" value="Unassembled WGS sequence"/>
</dbReference>
<gene>
    <name evidence="1" type="ORF">HDE69_000494</name>
</gene>
<dbReference type="RefSeq" id="WP_183865595.1">
    <property type="nucleotide sequence ID" value="NZ_JACHCF010000001.1"/>
</dbReference>
<proteinExistence type="predicted"/>
<organism evidence="1 2">
    <name type="scientific">Pedobacter cryoconitis</name>
    <dbReference type="NCBI Taxonomy" id="188932"/>
    <lineage>
        <taxon>Bacteria</taxon>
        <taxon>Pseudomonadati</taxon>
        <taxon>Bacteroidota</taxon>
        <taxon>Sphingobacteriia</taxon>
        <taxon>Sphingobacteriales</taxon>
        <taxon>Sphingobacteriaceae</taxon>
        <taxon>Pedobacter</taxon>
    </lineage>
</organism>
<accession>A0A7W8YPJ2</accession>
<evidence type="ECO:0000313" key="2">
    <source>
        <dbReference type="Proteomes" id="UP000537718"/>
    </source>
</evidence>
<name>A0A7W8YPJ2_9SPHI</name>
<reference evidence="1 2" key="1">
    <citation type="submission" date="2020-08" db="EMBL/GenBank/DDBJ databases">
        <title>Genomic Encyclopedia of Type Strains, Phase IV (KMG-V): Genome sequencing to study the core and pangenomes of soil and plant-associated prokaryotes.</title>
        <authorList>
            <person name="Whitman W."/>
        </authorList>
    </citation>
    <scope>NUCLEOTIDE SEQUENCE [LARGE SCALE GENOMIC DNA]</scope>
    <source>
        <strain evidence="1 2">MP7CTX6</strain>
    </source>
</reference>
<dbReference type="EMBL" id="JACHCF010000001">
    <property type="protein sequence ID" value="MBB5619458.1"/>
    <property type="molecule type" value="Genomic_DNA"/>
</dbReference>
<sequence length="120" mass="13801">MMNLKVLLIFLTTLFQFPNYTKNWQGSDIPGHCYATFDDFNGKQDFKIKLLKKEGFNFKYSTTLTKGTLQLTIKSGSKTIYEKELKGSVSDEVKIENSKGGKFKFIFMAKHAKGSFDVRY</sequence>
<evidence type="ECO:0000313" key="1">
    <source>
        <dbReference type="EMBL" id="MBB5619458.1"/>
    </source>
</evidence>